<feature type="transmembrane region" description="Helical" evidence="10">
    <location>
        <begin position="205"/>
        <end position="222"/>
    </location>
</feature>
<dbReference type="Proteomes" id="UP001595722">
    <property type="component" value="Unassembled WGS sequence"/>
</dbReference>
<organism evidence="12 13">
    <name type="scientific">Bacterioplanoides pacificum</name>
    <dbReference type="NCBI Taxonomy" id="1171596"/>
    <lineage>
        <taxon>Bacteria</taxon>
        <taxon>Pseudomonadati</taxon>
        <taxon>Pseudomonadota</taxon>
        <taxon>Gammaproteobacteria</taxon>
        <taxon>Oceanospirillales</taxon>
        <taxon>Oceanospirillaceae</taxon>
        <taxon>Bacterioplanoides</taxon>
    </lineage>
</organism>
<keyword evidence="5" id="KW-0378">Hydrolase</keyword>
<feature type="transmembrane region" description="Helical" evidence="10">
    <location>
        <begin position="50"/>
        <end position="71"/>
    </location>
</feature>
<evidence type="ECO:0000256" key="1">
    <source>
        <dbReference type="ARBA" id="ARBA00004651"/>
    </source>
</evidence>
<evidence type="ECO:0000256" key="8">
    <source>
        <dbReference type="ARBA" id="ARBA00032707"/>
    </source>
</evidence>
<evidence type="ECO:0000313" key="13">
    <source>
        <dbReference type="Proteomes" id="UP001595722"/>
    </source>
</evidence>
<evidence type="ECO:0000256" key="2">
    <source>
        <dbReference type="ARBA" id="ARBA00012374"/>
    </source>
</evidence>
<feature type="transmembrane region" description="Helical" evidence="10">
    <location>
        <begin position="234"/>
        <end position="251"/>
    </location>
</feature>
<evidence type="ECO:0000259" key="11">
    <source>
        <dbReference type="SMART" id="SM00014"/>
    </source>
</evidence>
<proteinExistence type="predicted"/>
<dbReference type="Pfam" id="PF01569">
    <property type="entry name" value="PAP2"/>
    <property type="match status" value="1"/>
</dbReference>
<reference evidence="13" key="1">
    <citation type="journal article" date="2019" name="Int. J. Syst. Evol. Microbiol.">
        <title>The Global Catalogue of Microorganisms (GCM) 10K type strain sequencing project: providing services to taxonomists for standard genome sequencing and annotation.</title>
        <authorList>
            <consortium name="The Broad Institute Genomics Platform"/>
            <consortium name="The Broad Institute Genome Sequencing Center for Infectious Disease"/>
            <person name="Wu L."/>
            <person name="Ma J."/>
        </authorList>
    </citation>
    <scope>NUCLEOTIDE SEQUENCE [LARGE SCALE GENOMIC DNA]</scope>
    <source>
        <strain evidence="13">KCTC 42424</strain>
    </source>
</reference>
<keyword evidence="3" id="KW-1003">Cell membrane</keyword>
<keyword evidence="13" id="KW-1185">Reference proteome</keyword>
<dbReference type="PANTHER" id="PTHR14969:SF62">
    <property type="entry name" value="DECAPRENYLPHOSPHORYL-5-PHOSPHORIBOSE PHOSPHATASE RV3807C-RELATED"/>
    <property type="match status" value="1"/>
</dbReference>
<keyword evidence="4 10" id="KW-0812">Transmembrane</keyword>
<comment type="subcellular location">
    <subcellularLocation>
        <location evidence="1">Cell membrane</location>
        <topology evidence="1">Multi-pass membrane protein</topology>
    </subcellularLocation>
</comment>
<feature type="transmembrane region" description="Helical" evidence="10">
    <location>
        <begin position="176"/>
        <end position="193"/>
    </location>
</feature>
<dbReference type="PANTHER" id="PTHR14969">
    <property type="entry name" value="SPHINGOSINE-1-PHOSPHATE PHOSPHOHYDROLASE"/>
    <property type="match status" value="1"/>
</dbReference>
<evidence type="ECO:0000256" key="4">
    <source>
        <dbReference type="ARBA" id="ARBA00022692"/>
    </source>
</evidence>
<evidence type="ECO:0000256" key="9">
    <source>
        <dbReference type="ARBA" id="ARBA00047594"/>
    </source>
</evidence>
<dbReference type="InterPro" id="IPR036938">
    <property type="entry name" value="PAP2/HPO_sf"/>
</dbReference>
<comment type="catalytic activity">
    <reaction evidence="9">
        <text>di-trans,octa-cis-undecaprenyl diphosphate + H2O = di-trans,octa-cis-undecaprenyl phosphate + phosphate + H(+)</text>
        <dbReference type="Rhea" id="RHEA:28094"/>
        <dbReference type="ChEBI" id="CHEBI:15377"/>
        <dbReference type="ChEBI" id="CHEBI:15378"/>
        <dbReference type="ChEBI" id="CHEBI:43474"/>
        <dbReference type="ChEBI" id="CHEBI:58405"/>
        <dbReference type="ChEBI" id="CHEBI:60392"/>
        <dbReference type="EC" id="3.6.1.27"/>
    </reaction>
</comment>
<sequence>MSNNTQSRLSIALLSTAALLLALALWLWSQQLNASWFSLWNGAGAHLPAAVWANLTLVADTLFAVAAILMVASYHPRLLGQSLLLLLLGGLFVHLIKQGLNVPRPPAVLEADSFRLIGPALKNESFPSGHAFTAMSAASLIALNLKHHTPALLILAIGFLAAISRAMVGAHWPLDILVGSGSGILFAWLCVRLEYRYRWLQSNGWRFFSLILLTLASLALAFHDDRYPDTQALSILASLAALALAMQRYWLPLLRALRAD</sequence>
<dbReference type="Gene3D" id="1.20.144.10">
    <property type="entry name" value="Phosphatidic acid phosphatase type 2/haloperoxidase"/>
    <property type="match status" value="1"/>
</dbReference>
<evidence type="ECO:0000313" key="12">
    <source>
        <dbReference type="EMBL" id="MFC3680749.1"/>
    </source>
</evidence>
<dbReference type="InterPro" id="IPR000326">
    <property type="entry name" value="PAP2/HPO"/>
</dbReference>
<keyword evidence="6 10" id="KW-1133">Transmembrane helix</keyword>
<feature type="transmembrane region" description="Helical" evidence="10">
    <location>
        <begin position="152"/>
        <end position="170"/>
    </location>
</feature>
<dbReference type="RefSeq" id="WP_376866805.1">
    <property type="nucleotide sequence ID" value="NZ_JBHRYB010000013.1"/>
</dbReference>
<keyword evidence="7 10" id="KW-0472">Membrane</keyword>
<evidence type="ECO:0000256" key="3">
    <source>
        <dbReference type="ARBA" id="ARBA00022475"/>
    </source>
</evidence>
<dbReference type="CDD" id="cd01610">
    <property type="entry name" value="PAP2_like"/>
    <property type="match status" value="1"/>
</dbReference>
<feature type="domain" description="Phosphatidic acid phosphatase type 2/haloperoxidase" evidence="11">
    <location>
        <begin position="79"/>
        <end position="191"/>
    </location>
</feature>
<protein>
    <recommendedName>
        <fullName evidence="2">undecaprenyl-diphosphate phosphatase</fullName>
        <ecNumber evidence="2">3.6.1.27</ecNumber>
    </recommendedName>
    <alternativeName>
        <fullName evidence="8">Undecaprenyl pyrophosphate phosphatase</fullName>
    </alternativeName>
</protein>
<dbReference type="EMBL" id="JBHRYB010000013">
    <property type="protein sequence ID" value="MFC3680749.1"/>
    <property type="molecule type" value="Genomic_DNA"/>
</dbReference>
<comment type="caution">
    <text evidence="12">The sequence shown here is derived from an EMBL/GenBank/DDBJ whole genome shotgun (WGS) entry which is preliminary data.</text>
</comment>
<feature type="transmembrane region" description="Helical" evidence="10">
    <location>
        <begin position="78"/>
        <end position="96"/>
    </location>
</feature>
<dbReference type="SUPFAM" id="SSF48317">
    <property type="entry name" value="Acid phosphatase/Vanadium-dependent haloperoxidase"/>
    <property type="match status" value="1"/>
</dbReference>
<feature type="transmembrane region" description="Helical" evidence="10">
    <location>
        <begin position="126"/>
        <end position="145"/>
    </location>
</feature>
<name>A0ABV7VU80_9GAMM</name>
<dbReference type="SMART" id="SM00014">
    <property type="entry name" value="acidPPc"/>
    <property type="match status" value="1"/>
</dbReference>
<gene>
    <name evidence="12" type="ORF">ACFOMG_11635</name>
</gene>
<dbReference type="EC" id="3.6.1.27" evidence="2"/>
<accession>A0ABV7VU80</accession>
<evidence type="ECO:0000256" key="10">
    <source>
        <dbReference type="SAM" id="Phobius"/>
    </source>
</evidence>
<evidence type="ECO:0000256" key="5">
    <source>
        <dbReference type="ARBA" id="ARBA00022801"/>
    </source>
</evidence>
<evidence type="ECO:0000256" key="6">
    <source>
        <dbReference type="ARBA" id="ARBA00022989"/>
    </source>
</evidence>
<evidence type="ECO:0000256" key="7">
    <source>
        <dbReference type="ARBA" id="ARBA00023136"/>
    </source>
</evidence>